<keyword evidence="10" id="KW-1185">Reference proteome</keyword>
<keyword evidence="3 6" id="KW-0812">Transmembrane</keyword>
<dbReference type="InterPro" id="IPR052159">
    <property type="entry name" value="Competence_DNA_uptake"/>
</dbReference>
<feature type="transmembrane region" description="Helical" evidence="6">
    <location>
        <begin position="322"/>
        <end position="342"/>
    </location>
</feature>
<reference evidence="9 10" key="1">
    <citation type="submission" date="2016-10" db="EMBL/GenBank/DDBJ databases">
        <authorList>
            <person name="de Groot N.N."/>
        </authorList>
    </citation>
    <scope>NUCLEOTIDE SEQUENCE [LARGE SCALE GENOMIC DNA]</scope>
    <source>
        <strain evidence="9 10">DSM 21668</strain>
    </source>
</reference>
<protein>
    <submittedName>
        <fullName evidence="9">Competence protein ComEC</fullName>
    </submittedName>
</protein>
<dbReference type="Pfam" id="PF03772">
    <property type="entry name" value="Competence"/>
    <property type="match status" value="1"/>
</dbReference>
<feature type="transmembrane region" description="Helical" evidence="6">
    <location>
        <begin position="379"/>
        <end position="401"/>
    </location>
</feature>
<evidence type="ECO:0000256" key="2">
    <source>
        <dbReference type="ARBA" id="ARBA00022475"/>
    </source>
</evidence>
<evidence type="ECO:0000313" key="9">
    <source>
        <dbReference type="EMBL" id="SDM26648.1"/>
    </source>
</evidence>
<evidence type="ECO:0000259" key="7">
    <source>
        <dbReference type="Pfam" id="PF03772"/>
    </source>
</evidence>
<dbReference type="STRING" id="563176.SAMN04488090_3038"/>
<dbReference type="NCBIfam" id="TIGR00360">
    <property type="entry name" value="ComEC_N-term"/>
    <property type="match status" value="1"/>
</dbReference>
<sequence length="676" mass="75043">MNWLSFPFVRYTSALMSGILVARLLPAASLTLLGFSWLLLAIGYICLHRRRPGWLGLSFLLVSGCLTVFLHNPATKSDWIGRKPVRGYVAVVTSAPEKRATVHRTFVRVTQLHLGSCWQSGSGVVLCYLEGGEKLRYGDQLLITGTPDLIPPPQNPGEFDYRAYQSLSGVFHQQYLREGSYRLAGHSPPSRLMARAIEVSLLAAELLDNAFLSREDATVATAMLIGLRADIDPELLQAYSSAGAIHALSVSGMHVGILFLVVGRILGFLKNRGNTGRWLFAGLALALVWGYALLTGLSTPVVRSALMLSLLVTADTFRLDANPLNTLAFSAFVTLLVQPLALFQMSFQLSYLSVGGLIVIYPVLRWLWRPENPLLLEVWEMSCGAVAAQAVTFPLAVYYFHQFPTYFLLANPFVLSLSAGGLIFGLGYLAFAWIPVLEDFLSYCLQLFFGGLNGLIRLADRLPGARWTGLSLLLSEYFLISSVIVFLLLLLTRRKRALFWPALLAAAFFLCQKLFAYQQHRHQEILIIHHSRKQGVISVIRGRTQYLWMPRAPGAAVLSRSVLCLQPAWGIVRTDSVSGIRSIPGGQAGVVSGRIVVWLSHYTLGRIRFPYPVDYLVFSHNARRYPDKALLASVVNVYIFDATNSPATVERWRRALLPLGKRCVDIRRQGAFVSAW</sequence>
<feature type="transmembrane region" description="Helical" evidence="6">
    <location>
        <begin position="497"/>
        <end position="516"/>
    </location>
</feature>
<keyword evidence="2" id="KW-1003">Cell membrane</keyword>
<evidence type="ECO:0000256" key="1">
    <source>
        <dbReference type="ARBA" id="ARBA00004651"/>
    </source>
</evidence>
<feature type="transmembrane region" description="Helical" evidence="6">
    <location>
        <begin position="20"/>
        <end position="47"/>
    </location>
</feature>
<keyword evidence="4 6" id="KW-1133">Transmembrane helix</keyword>
<evidence type="ECO:0000256" key="6">
    <source>
        <dbReference type="SAM" id="Phobius"/>
    </source>
</evidence>
<organism evidence="9 10">
    <name type="scientific">Siphonobacter aquaeclarae</name>
    <dbReference type="NCBI Taxonomy" id="563176"/>
    <lineage>
        <taxon>Bacteria</taxon>
        <taxon>Pseudomonadati</taxon>
        <taxon>Bacteroidota</taxon>
        <taxon>Cytophagia</taxon>
        <taxon>Cytophagales</taxon>
        <taxon>Cytophagaceae</taxon>
        <taxon>Siphonobacter</taxon>
    </lineage>
</organism>
<evidence type="ECO:0000256" key="4">
    <source>
        <dbReference type="ARBA" id="ARBA00022989"/>
    </source>
</evidence>
<evidence type="ECO:0000256" key="3">
    <source>
        <dbReference type="ARBA" id="ARBA00022692"/>
    </source>
</evidence>
<evidence type="ECO:0000256" key="5">
    <source>
        <dbReference type="ARBA" id="ARBA00023136"/>
    </source>
</evidence>
<feature type="domain" description="DUF4131" evidence="8">
    <location>
        <begin position="30"/>
        <end position="179"/>
    </location>
</feature>
<dbReference type="InterPro" id="IPR025405">
    <property type="entry name" value="DUF4131"/>
</dbReference>
<feature type="transmembrane region" description="Helical" evidence="6">
    <location>
        <begin position="244"/>
        <end position="266"/>
    </location>
</feature>
<feature type="transmembrane region" description="Helical" evidence="6">
    <location>
        <begin position="470"/>
        <end position="491"/>
    </location>
</feature>
<dbReference type="EMBL" id="FNGS01000005">
    <property type="protein sequence ID" value="SDM26648.1"/>
    <property type="molecule type" value="Genomic_DNA"/>
</dbReference>
<dbReference type="Proteomes" id="UP000198901">
    <property type="component" value="Unassembled WGS sequence"/>
</dbReference>
<proteinExistence type="predicted"/>
<keyword evidence="5 6" id="KW-0472">Membrane</keyword>
<accession>A0A1G9RTN4</accession>
<feature type="transmembrane region" description="Helical" evidence="6">
    <location>
        <begin position="413"/>
        <end position="434"/>
    </location>
</feature>
<evidence type="ECO:0000313" key="10">
    <source>
        <dbReference type="Proteomes" id="UP000198901"/>
    </source>
</evidence>
<dbReference type="PANTHER" id="PTHR30619:SF1">
    <property type="entry name" value="RECOMBINATION PROTEIN 2"/>
    <property type="match status" value="1"/>
</dbReference>
<feature type="domain" description="ComEC/Rec2-related protein" evidence="7">
    <location>
        <begin position="223"/>
        <end position="493"/>
    </location>
</feature>
<dbReference type="Pfam" id="PF13567">
    <property type="entry name" value="DUF4131"/>
    <property type="match status" value="1"/>
</dbReference>
<comment type="subcellular location">
    <subcellularLocation>
        <location evidence="1">Cell membrane</location>
        <topology evidence="1">Multi-pass membrane protein</topology>
    </subcellularLocation>
</comment>
<dbReference type="RefSeq" id="WP_143011112.1">
    <property type="nucleotide sequence ID" value="NZ_FNGS01000005.1"/>
</dbReference>
<evidence type="ECO:0000259" key="8">
    <source>
        <dbReference type="Pfam" id="PF13567"/>
    </source>
</evidence>
<dbReference type="InterPro" id="IPR004477">
    <property type="entry name" value="ComEC_N"/>
</dbReference>
<dbReference type="AlphaFoldDB" id="A0A1G9RTN4"/>
<dbReference type="OrthoDB" id="9761531at2"/>
<feature type="transmembrane region" description="Helical" evidence="6">
    <location>
        <begin position="278"/>
        <end position="302"/>
    </location>
</feature>
<gene>
    <name evidence="9" type="ORF">SAMN04488090_3038</name>
</gene>
<feature type="transmembrane region" description="Helical" evidence="6">
    <location>
        <begin position="54"/>
        <end position="74"/>
    </location>
</feature>
<dbReference type="PANTHER" id="PTHR30619">
    <property type="entry name" value="DNA INTERNALIZATION/COMPETENCE PROTEIN COMEC/REC2"/>
    <property type="match status" value="1"/>
</dbReference>
<name>A0A1G9RTN4_9BACT</name>
<feature type="transmembrane region" description="Helical" evidence="6">
    <location>
        <begin position="349"/>
        <end position="367"/>
    </location>
</feature>
<dbReference type="GO" id="GO:0005886">
    <property type="term" value="C:plasma membrane"/>
    <property type="evidence" value="ECO:0007669"/>
    <property type="project" value="UniProtKB-SubCell"/>
</dbReference>